<gene>
    <name evidence="4" type="ORF">SCF082_LOCUS48739</name>
</gene>
<dbReference type="InterPro" id="IPR025197">
    <property type="entry name" value="DUF4116"/>
</dbReference>
<dbReference type="Proteomes" id="UP001642464">
    <property type="component" value="Unassembled WGS sequence"/>
</dbReference>
<feature type="coiled-coil region" evidence="1">
    <location>
        <begin position="745"/>
        <end position="809"/>
    </location>
</feature>
<dbReference type="Pfam" id="PF13475">
    <property type="entry name" value="DUF4116"/>
    <property type="match status" value="4"/>
</dbReference>
<feature type="compositionally biased region" description="Basic and acidic residues" evidence="2">
    <location>
        <begin position="870"/>
        <end position="881"/>
    </location>
</feature>
<dbReference type="Pfam" id="PF00240">
    <property type="entry name" value="ubiquitin"/>
    <property type="match status" value="1"/>
</dbReference>
<protein>
    <submittedName>
        <fullName evidence="4">Reticulocyte-binding protein 2 homolog a</fullName>
    </submittedName>
</protein>
<evidence type="ECO:0000259" key="3">
    <source>
        <dbReference type="PROSITE" id="PS50053"/>
    </source>
</evidence>
<proteinExistence type="predicted"/>
<evidence type="ECO:0000256" key="1">
    <source>
        <dbReference type="SAM" id="Coils"/>
    </source>
</evidence>
<keyword evidence="1" id="KW-0175">Coiled coil</keyword>
<dbReference type="PROSITE" id="PS50053">
    <property type="entry name" value="UBIQUITIN_2"/>
    <property type="match status" value="1"/>
</dbReference>
<dbReference type="EMBL" id="CAXAMM010042373">
    <property type="protein sequence ID" value="CAK9104433.1"/>
    <property type="molecule type" value="Genomic_DNA"/>
</dbReference>
<dbReference type="PANTHER" id="PTHR13585">
    <property type="entry name" value="CHASCON, ISOFORM D-RELATED"/>
    <property type="match status" value="1"/>
</dbReference>
<feature type="compositionally biased region" description="Low complexity" evidence="2">
    <location>
        <begin position="92"/>
        <end position="113"/>
    </location>
</feature>
<sequence>MFDFGDLSDAESVDDGAGESPEEMQQKRKADAAVKFLPGDVVKARFQQGCWYLATVLCENSNGVYTISWKDGDDHDRIKSGGELIYIRPGDSKSASWSAKTSKPPRAASSASPVDSKPPKRMETPNQAVPETFPRASAETSREKQEDKSHLPEDMEQKKWNEWDAQQRRFRQELEDREEREDQKWLDARMARLHQELKEIDLLAPGVKKSRLRKLQLELHPDKQPERMRAKAQQLFLIVQGKWEANEATFQRDAQVKTQNDAAQATQAAAQAAQEERAKAKEREREREREEERARERERKESERAQEEEKRRKKAESRAKQAEDELKRFKEAAARQRTKQAKCEPGEKQPGFNHNTFGKAPNSSDPSATDQADFAGQTDSPILSAGQKENAPPNKDVGSIHVRVRVNGLNSSRPIFSVKSTATVGAIRESLEALTKIPISLQKLHLGERELFDFETLRQLVKSGNMLDLDITEVPQKGTALADRIRRNWRMLQHASEQMRSDKTLVLEAVKQSWEALQFAAEHLQRDREIVLCAVEQDGLALEHASSEVYSDREIMLKAVQRTWRALRYAPSCIAADSEIAFLAVHQDWRALQYVSVELRDHQELLEVAIQQSGLALRYASKRLQKDHATVLAAVRQNGNAFAHAAVELRADRQFVLAAVWKNGAALRYCDPDLRADQEVALAAVSVSEARQEERQRKADENSSISGDLKAQLRAKASEVEQLHSEAGLRVSPGAAQARVSPEQVRACRSELERVRAEARHAEARASAREISNIEAAKAAVADDWRKDVDRLQAELQSRSADVTAAKEKAKTVLKLLSDWAEKPEHREEMVRWADGPMGARSTMICAEKGVRRVQQEESRCAKGHEALRGELEEAGRHPADLEDLVTDAERRCEDPRTAS</sequence>
<feature type="compositionally biased region" description="Basic and acidic residues" evidence="2">
    <location>
        <begin position="274"/>
        <end position="334"/>
    </location>
</feature>
<accession>A0ABP0RUV9</accession>
<feature type="domain" description="Ubiquitin-like" evidence="3">
    <location>
        <begin position="402"/>
        <end position="460"/>
    </location>
</feature>
<name>A0ABP0RUV9_9DINO</name>
<feature type="compositionally biased region" description="Acidic residues" evidence="2">
    <location>
        <begin position="1"/>
        <end position="22"/>
    </location>
</feature>
<dbReference type="PANTHER" id="PTHR13585:SF19">
    <property type="entry name" value="ZINC FINGER CCCH DOMAIN-CONTAINING PROTEIN 13"/>
    <property type="match status" value="1"/>
</dbReference>
<feature type="region of interest" description="Disordered" evidence="2">
    <location>
        <begin position="254"/>
        <end position="398"/>
    </location>
</feature>
<organism evidence="4 5">
    <name type="scientific">Durusdinium trenchii</name>
    <dbReference type="NCBI Taxonomy" id="1381693"/>
    <lineage>
        <taxon>Eukaryota</taxon>
        <taxon>Sar</taxon>
        <taxon>Alveolata</taxon>
        <taxon>Dinophyceae</taxon>
        <taxon>Suessiales</taxon>
        <taxon>Symbiodiniaceae</taxon>
        <taxon>Durusdinium</taxon>
    </lineage>
</organism>
<dbReference type="SUPFAM" id="SSF54236">
    <property type="entry name" value="Ubiquitin-like"/>
    <property type="match status" value="1"/>
</dbReference>
<evidence type="ECO:0000313" key="5">
    <source>
        <dbReference type="Proteomes" id="UP001642464"/>
    </source>
</evidence>
<dbReference type="InterPro" id="IPR000626">
    <property type="entry name" value="Ubiquitin-like_dom"/>
</dbReference>
<reference evidence="4 5" key="1">
    <citation type="submission" date="2024-02" db="EMBL/GenBank/DDBJ databases">
        <authorList>
            <person name="Chen Y."/>
            <person name="Shah S."/>
            <person name="Dougan E. K."/>
            <person name="Thang M."/>
            <person name="Chan C."/>
        </authorList>
    </citation>
    <scope>NUCLEOTIDE SEQUENCE [LARGE SCALE GENOMIC DNA]</scope>
</reference>
<feature type="region of interest" description="Disordered" evidence="2">
    <location>
        <begin position="870"/>
        <end position="900"/>
    </location>
</feature>
<dbReference type="InterPro" id="IPR029071">
    <property type="entry name" value="Ubiquitin-like_domsf"/>
</dbReference>
<feature type="compositionally biased region" description="Low complexity" evidence="2">
    <location>
        <begin position="262"/>
        <end position="273"/>
    </location>
</feature>
<evidence type="ECO:0000256" key="2">
    <source>
        <dbReference type="SAM" id="MobiDB-lite"/>
    </source>
</evidence>
<comment type="caution">
    <text evidence="4">The sequence shown here is derived from an EMBL/GenBank/DDBJ whole genome shotgun (WGS) entry which is preliminary data.</text>
</comment>
<feature type="compositionally biased region" description="Basic and acidic residues" evidence="2">
    <location>
        <begin position="140"/>
        <end position="162"/>
    </location>
</feature>
<feature type="region of interest" description="Disordered" evidence="2">
    <location>
        <begin position="1"/>
        <end position="29"/>
    </location>
</feature>
<feature type="region of interest" description="Disordered" evidence="2">
    <location>
        <begin position="89"/>
        <end position="162"/>
    </location>
</feature>
<dbReference type="CDD" id="cd17039">
    <property type="entry name" value="Ubl_ubiquitin_like"/>
    <property type="match status" value="1"/>
</dbReference>
<dbReference type="InterPro" id="IPR052824">
    <property type="entry name" value="m6A_RNA_Methylation_Regulator"/>
</dbReference>
<keyword evidence="5" id="KW-1185">Reference proteome</keyword>
<dbReference type="Gene3D" id="2.30.30.140">
    <property type="match status" value="1"/>
</dbReference>
<dbReference type="CDD" id="cd04508">
    <property type="entry name" value="Tudor_SF"/>
    <property type="match status" value="1"/>
</dbReference>
<feature type="compositionally biased region" description="Basic and acidic residues" evidence="2">
    <location>
        <begin position="888"/>
        <end position="900"/>
    </location>
</feature>
<feature type="compositionally biased region" description="Polar residues" evidence="2">
    <location>
        <begin position="352"/>
        <end position="370"/>
    </location>
</feature>
<evidence type="ECO:0000313" key="4">
    <source>
        <dbReference type="EMBL" id="CAK9104433.1"/>
    </source>
</evidence>